<evidence type="ECO:0000313" key="1">
    <source>
        <dbReference type="EMBL" id="KAJ5073385.1"/>
    </source>
</evidence>
<dbReference type="AlphaFoldDB" id="A0A9Q0LLK8"/>
<organism evidence="1 2">
    <name type="scientific">Anaeramoeba ignava</name>
    <name type="common">Anaerobic marine amoeba</name>
    <dbReference type="NCBI Taxonomy" id="1746090"/>
    <lineage>
        <taxon>Eukaryota</taxon>
        <taxon>Metamonada</taxon>
        <taxon>Anaeramoebidae</taxon>
        <taxon>Anaeramoeba</taxon>
    </lineage>
</organism>
<accession>A0A9Q0LLK8</accession>
<protein>
    <submittedName>
        <fullName evidence="1">Uncharacterized protein</fullName>
    </submittedName>
</protein>
<gene>
    <name evidence="1" type="ORF">M0811_08793</name>
</gene>
<keyword evidence="2" id="KW-1185">Reference proteome</keyword>
<dbReference type="EMBL" id="JAPDFW010000075">
    <property type="protein sequence ID" value="KAJ5073385.1"/>
    <property type="molecule type" value="Genomic_DNA"/>
</dbReference>
<dbReference type="Proteomes" id="UP001149090">
    <property type="component" value="Unassembled WGS sequence"/>
</dbReference>
<sequence>MESSRIIHHNHPELRCDFCEKQYNFYVKCVNPQCNKKYCPSCVIDFVSNLRKCTCRKRPFAFLEAGVQGAEEKDLEKLSHKKTTLDELTQFEFSLRKQITDQQQKLKPRVLLSPKTIQSKEGFDQYHQQNPYTNNYQYQNHNQNLYDNQQIWNQQDQY</sequence>
<comment type="caution">
    <text evidence="1">The sequence shown here is derived from an EMBL/GenBank/DDBJ whole genome shotgun (WGS) entry which is preliminary data.</text>
</comment>
<proteinExistence type="predicted"/>
<reference evidence="1" key="1">
    <citation type="submission" date="2022-10" db="EMBL/GenBank/DDBJ databases">
        <title>Novel sulphate-reducing endosymbionts in the free-living metamonad Anaeramoeba.</title>
        <authorList>
            <person name="Jerlstrom-Hultqvist J."/>
            <person name="Cepicka I."/>
            <person name="Gallot-Lavallee L."/>
            <person name="Salas-Leiva D."/>
            <person name="Curtis B.A."/>
            <person name="Zahonova K."/>
            <person name="Pipaliya S."/>
            <person name="Dacks J."/>
            <person name="Roger A.J."/>
        </authorList>
    </citation>
    <scope>NUCLEOTIDE SEQUENCE</scope>
    <source>
        <strain evidence="1">BMAN</strain>
    </source>
</reference>
<evidence type="ECO:0000313" key="2">
    <source>
        <dbReference type="Proteomes" id="UP001149090"/>
    </source>
</evidence>
<name>A0A9Q0LLK8_ANAIG</name>